<comment type="caution">
    <text evidence="2">The sequence shown here is derived from an EMBL/GenBank/DDBJ whole genome shotgun (WGS) entry which is preliminary data.</text>
</comment>
<dbReference type="PROSITE" id="PS50878">
    <property type="entry name" value="RT_POL"/>
    <property type="match status" value="1"/>
</dbReference>
<name>A0A821V2U9_9NEOP</name>
<dbReference type="CDD" id="cd01650">
    <property type="entry name" value="RT_nLTR_like"/>
    <property type="match status" value="1"/>
</dbReference>
<protein>
    <recommendedName>
        <fullName evidence="1">Reverse transcriptase domain-containing protein</fullName>
    </recommendedName>
</protein>
<dbReference type="PRINTS" id="PR01345">
    <property type="entry name" value="CERVTRCPTASE"/>
</dbReference>
<dbReference type="GO" id="GO:0071897">
    <property type="term" value="P:DNA biosynthetic process"/>
    <property type="evidence" value="ECO:0007669"/>
    <property type="project" value="UniProtKB-ARBA"/>
</dbReference>
<evidence type="ECO:0000259" key="1">
    <source>
        <dbReference type="PROSITE" id="PS50878"/>
    </source>
</evidence>
<dbReference type="EMBL" id="CAJOBZ010000036">
    <property type="protein sequence ID" value="CAF4899892.1"/>
    <property type="molecule type" value="Genomic_DNA"/>
</dbReference>
<dbReference type="OrthoDB" id="426210at2759"/>
<feature type="domain" description="Reverse transcriptase" evidence="1">
    <location>
        <begin position="76"/>
        <end position="340"/>
    </location>
</feature>
<keyword evidence="3" id="KW-1185">Reference proteome</keyword>
<gene>
    <name evidence="2" type="ORF">PMACD_LOCUS11193</name>
</gene>
<organism evidence="2 3">
    <name type="scientific">Pieris macdunnoughi</name>
    <dbReference type="NCBI Taxonomy" id="345717"/>
    <lineage>
        <taxon>Eukaryota</taxon>
        <taxon>Metazoa</taxon>
        <taxon>Ecdysozoa</taxon>
        <taxon>Arthropoda</taxon>
        <taxon>Hexapoda</taxon>
        <taxon>Insecta</taxon>
        <taxon>Pterygota</taxon>
        <taxon>Neoptera</taxon>
        <taxon>Endopterygota</taxon>
        <taxon>Lepidoptera</taxon>
        <taxon>Glossata</taxon>
        <taxon>Ditrysia</taxon>
        <taxon>Papilionoidea</taxon>
        <taxon>Pieridae</taxon>
        <taxon>Pierinae</taxon>
        <taxon>Pieris</taxon>
    </lineage>
</organism>
<sequence>MSENRNCDESLVGSSTPDEIGNVDGLMSLSFREDEVSKKIKGLDTNKGAGPDSIPPIFVKRCRFVLSLPLTIFYNRSLKDGVFPEVWKRSRVVPVYKKGDIADVKNCRPICILSCFSKLFESVLYPVIFKCLDGYIDEQHGFRKGRSIQTNLMSFVTETCQELDRGRQIDAVYTDFSNAFDKVSHALLIQKLRGYGMGENLLNWFKSYLRNRPQSVVVGGAESTPYIARSGVPLGSHLGPLLFLLFVNDVRNHIKHCKAALFADDLKINKVINTVCDAALVQSDLNGIQHWCFLNGLILNINKCFHIKHTRKKNPLVTVYKLDSAPLKEVQEIRDLGVIIDKKLTFTSQVNKVVTTSTQMLGFLKRNAGCFGCTTKTILYNALVRSHVEFGSIIWNPLYAIHSQRVESIQRSFTRHLAFISRGFSHRHPYHQRLKKFNMLSLYNRRILAGVTFLHKLLNNHIQSSDLLQEIKFVVPYSFPRFKINNIFQIPSAKTNLGVQAPLVRILRDFNKLNSAYPELDIFGSGLIGFRESIVGCLSRT</sequence>
<dbReference type="SUPFAM" id="SSF56672">
    <property type="entry name" value="DNA/RNA polymerases"/>
    <property type="match status" value="1"/>
</dbReference>
<dbReference type="AlphaFoldDB" id="A0A821V2U9"/>
<evidence type="ECO:0000313" key="2">
    <source>
        <dbReference type="EMBL" id="CAF4899892.1"/>
    </source>
</evidence>
<dbReference type="Proteomes" id="UP000663880">
    <property type="component" value="Unassembled WGS sequence"/>
</dbReference>
<dbReference type="Pfam" id="PF00078">
    <property type="entry name" value="RVT_1"/>
    <property type="match status" value="1"/>
</dbReference>
<accession>A0A821V2U9</accession>
<proteinExistence type="predicted"/>
<dbReference type="InterPro" id="IPR043502">
    <property type="entry name" value="DNA/RNA_pol_sf"/>
</dbReference>
<reference evidence="2" key="1">
    <citation type="submission" date="2021-02" db="EMBL/GenBank/DDBJ databases">
        <authorList>
            <person name="Steward A R."/>
        </authorList>
    </citation>
    <scope>NUCLEOTIDE SEQUENCE</scope>
</reference>
<dbReference type="InterPro" id="IPR000477">
    <property type="entry name" value="RT_dom"/>
</dbReference>
<dbReference type="PANTHER" id="PTHR33332">
    <property type="entry name" value="REVERSE TRANSCRIPTASE DOMAIN-CONTAINING PROTEIN"/>
    <property type="match status" value="1"/>
</dbReference>
<evidence type="ECO:0000313" key="3">
    <source>
        <dbReference type="Proteomes" id="UP000663880"/>
    </source>
</evidence>